<reference evidence="2" key="1">
    <citation type="journal article" date="2023" name="Insect Mol. Biol.">
        <title>Genome sequencing provides insights into the evolution of gene families encoding plant cell wall-degrading enzymes in longhorned beetles.</title>
        <authorList>
            <person name="Shin N.R."/>
            <person name="Okamura Y."/>
            <person name="Kirsch R."/>
            <person name="Pauchet Y."/>
        </authorList>
    </citation>
    <scope>NUCLEOTIDE SEQUENCE</scope>
    <source>
        <strain evidence="2">MMC_N1</strain>
    </source>
</reference>
<dbReference type="EMBL" id="JAPWTJ010000119">
    <property type="protein sequence ID" value="KAJ8982497.1"/>
    <property type="molecule type" value="Genomic_DNA"/>
</dbReference>
<keyword evidence="1" id="KW-0732">Signal</keyword>
<comment type="caution">
    <text evidence="2">The sequence shown here is derived from an EMBL/GenBank/DDBJ whole genome shotgun (WGS) entry which is preliminary data.</text>
</comment>
<feature type="chain" id="PRO_5046771918" evidence="1">
    <location>
        <begin position="18"/>
        <end position="207"/>
    </location>
</feature>
<feature type="signal peptide" evidence="1">
    <location>
        <begin position="1"/>
        <end position="17"/>
    </location>
</feature>
<keyword evidence="3" id="KW-1185">Reference proteome</keyword>
<proteinExistence type="predicted"/>
<protein>
    <submittedName>
        <fullName evidence="2">Uncharacterized protein</fullName>
    </submittedName>
</protein>
<name>A0ABQ9JXC1_9CUCU</name>
<dbReference type="Proteomes" id="UP001162164">
    <property type="component" value="Unassembled WGS sequence"/>
</dbReference>
<accession>A0ABQ9JXC1</accession>
<organism evidence="2 3">
    <name type="scientific">Molorchus minor</name>
    <dbReference type="NCBI Taxonomy" id="1323400"/>
    <lineage>
        <taxon>Eukaryota</taxon>
        <taxon>Metazoa</taxon>
        <taxon>Ecdysozoa</taxon>
        <taxon>Arthropoda</taxon>
        <taxon>Hexapoda</taxon>
        <taxon>Insecta</taxon>
        <taxon>Pterygota</taxon>
        <taxon>Neoptera</taxon>
        <taxon>Endopterygota</taxon>
        <taxon>Coleoptera</taxon>
        <taxon>Polyphaga</taxon>
        <taxon>Cucujiformia</taxon>
        <taxon>Chrysomeloidea</taxon>
        <taxon>Cerambycidae</taxon>
        <taxon>Lamiinae</taxon>
        <taxon>Monochamini</taxon>
        <taxon>Molorchus</taxon>
    </lineage>
</organism>
<gene>
    <name evidence="2" type="ORF">NQ317_018535</name>
</gene>
<evidence type="ECO:0000313" key="2">
    <source>
        <dbReference type="EMBL" id="KAJ8982497.1"/>
    </source>
</evidence>
<sequence>MKVFAFALLALAVFGWSDLSDLVSTALGLVKALLPEQLIATDKVVTIPDNIIETGTITVNEASLTGLADVTYTVTDASTETRVEYSIELADLKAVVDLALDITGLLTVDHGIYVGVDLKDIKIEGYGELNDDQTELTDFYLLLTLGSSEASKNILVQNVVSDEYSEQLSTELSEKVPEVVNEITNALAEPVSDIIRYAVNIILKILL</sequence>
<evidence type="ECO:0000256" key="1">
    <source>
        <dbReference type="SAM" id="SignalP"/>
    </source>
</evidence>
<evidence type="ECO:0000313" key="3">
    <source>
        <dbReference type="Proteomes" id="UP001162164"/>
    </source>
</evidence>